<dbReference type="InterPro" id="IPR046757">
    <property type="entry name" value="YL1_N"/>
</dbReference>
<feature type="region of interest" description="Disordered" evidence="2">
    <location>
        <begin position="43"/>
        <end position="181"/>
    </location>
</feature>
<feature type="compositionally biased region" description="Acidic residues" evidence="2">
    <location>
        <begin position="43"/>
        <end position="53"/>
    </location>
</feature>
<comment type="similarity">
    <text evidence="1">Belongs to the VPS72/YL1 family.</text>
</comment>
<feature type="region of interest" description="Disordered" evidence="2">
    <location>
        <begin position="277"/>
        <end position="543"/>
    </location>
</feature>
<feature type="compositionally biased region" description="Basic and acidic residues" evidence="2">
    <location>
        <begin position="166"/>
        <end position="181"/>
    </location>
</feature>
<dbReference type="Proteomes" id="UP000308014">
    <property type="component" value="Unassembled WGS sequence"/>
</dbReference>
<organism evidence="4 5">
    <name type="scientific">Aureobasidium pullulans</name>
    <name type="common">Black yeast</name>
    <name type="synonym">Pullularia pullulans</name>
    <dbReference type="NCBI Taxonomy" id="5580"/>
    <lineage>
        <taxon>Eukaryota</taxon>
        <taxon>Fungi</taxon>
        <taxon>Dikarya</taxon>
        <taxon>Ascomycota</taxon>
        <taxon>Pezizomycotina</taxon>
        <taxon>Dothideomycetes</taxon>
        <taxon>Dothideomycetidae</taxon>
        <taxon>Dothideales</taxon>
        <taxon>Saccotheciaceae</taxon>
        <taxon>Aureobasidium</taxon>
    </lineage>
</organism>
<evidence type="ECO:0000313" key="4">
    <source>
        <dbReference type="EMBL" id="THW18491.1"/>
    </source>
</evidence>
<dbReference type="AlphaFoldDB" id="A0A4S8UGT4"/>
<feature type="compositionally biased region" description="Basic and acidic residues" evidence="2">
    <location>
        <begin position="393"/>
        <end position="411"/>
    </location>
</feature>
<dbReference type="InterPro" id="IPR013272">
    <property type="entry name" value="Vps72/YL1_C"/>
</dbReference>
<evidence type="ECO:0000313" key="5">
    <source>
        <dbReference type="Proteomes" id="UP000308014"/>
    </source>
</evidence>
<protein>
    <submittedName>
        <fullName evidence="4">YL1-domain-containing protein</fullName>
    </submittedName>
</protein>
<feature type="compositionally biased region" description="Basic and acidic residues" evidence="2">
    <location>
        <begin position="76"/>
        <end position="99"/>
    </location>
</feature>
<proteinExistence type="inferred from homology"/>
<comment type="caution">
    <text evidence="4">The sequence shown here is derived from an EMBL/GenBank/DDBJ whole genome shotgun (WGS) entry which is preliminary data.</text>
</comment>
<name>A0A4S8UGT4_AURPU</name>
<feature type="compositionally biased region" description="Acidic residues" evidence="2">
    <location>
        <begin position="1"/>
        <end position="11"/>
    </location>
</feature>
<evidence type="ECO:0000259" key="3">
    <source>
        <dbReference type="SMART" id="SM00993"/>
    </source>
</evidence>
<sequence>MSQEPENEAPSEELLVHGRAKRATAGNRMQFLMQHLEDEDVRNDLLAEDETDQLDYQLSDTEDVAFGSSDDSDDDGPPRDGQDEELQGEKELQKAERAEARKKKRKANDFANMPLNPLMKRQRLAATNLLLAPRPRKKSERISWLPTLDDAPTRQSRRRQTVANKEQTEAKLKESQKRSEKAHELMKIAAEKKAAAAVPALTQEDRMKRALKVEKENSRTLNRWEKAEEERQLAQQRRLEALRDRQLEGPVFRYWSGSVVWEGEKIKVKRVHQPRIEPVVESKPKPAAEVSSTDTPLQPPATDADKTPTQSDAQGDKPVHVPADAEHTEDTVMVDATSEATTIPRPEQPTDEVLALEKEQAISPKNTIETTEETLPDAVQGAERPVEPQGEQKSAEEKVAEEKPSGDKAPEEEVSEPNTAQPTPAPDQKSPSFLDGIHYWASQSPEATAQKKNDPSLQTPTPVPATQTQTAETAPVQTQPQQTPVPEQSQQTTITDHPQAPLPQAPSLQPADTPSQPTPFDIYPQIQQPETTTPQPPPIPLIREQAQRSLVILEAFPELDPSILPPPAPSNKKSTATSTLLSSVLIPDALPHLTPQESKYLTSKSAKKKEFLPPPPPKPICAITAKPAKFRDPKTGIAYQGLEAYKALQRVSAGGCRWGGQGWDCWMGILGEGVMGRVARGVPECFVTGRVVRKEAVKEKEVKSEEGGKDGVAPVAAPVGASVATPMAAVAPVAAPVAPVAPVVHVAPIAVAAPGPPTNTSAPTNAP</sequence>
<accession>A0A4S8UGT4</accession>
<feature type="compositionally biased region" description="Basic and acidic residues" evidence="2">
    <location>
        <begin position="277"/>
        <end position="286"/>
    </location>
</feature>
<feature type="domain" description="Vps72/YL1 C-terminal" evidence="3">
    <location>
        <begin position="619"/>
        <end position="648"/>
    </location>
</feature>
<evidence type="ECO:0000256" key="1">
    <source>
        <dbReference type="ARBA" id="ARBA00006832"/>
    </source>
</evidence>
<dbReference type="GO" id="GO:0005634">
    <property type="term" value="C:nucleus"/>
    <property type="evidence" value="ECO:0007669"/>
    <property type="project" value="TreeGrafter"/>
</dbReference>
<evidence type="ECO:0000256" key="2">
    <source>
        <dbReference type="SAM" id="MobiDB-lite"/>
    </source>
</evidence>
<feature type="compositionally biased region" description="Low complexity" evidence="2">
    <location>
        <begin position="524"/>
        <end position="533"/>
    </location>
</feature>
<gene>
    <name evidence="4" type="ORF">D6D24_03344</name>
</gene>
<feature type="region of interest" description="Disordered" evidence="2">
    <location>
        <begin position="1"/>
        <end position="21"/>
    </location>
</feature>
<dbReference type="PANTHER" id="PTHR13275:SF4">
    <property type="entry name" value="VACUOLAR PROTEIN SORTING-ASSOCIATED PROTEIN 72 HOMOLOG"/>
    <property type="match status" value="1"/>
</dbReference>
<feature type="compositionally biased region" description="Low complexity" evidence="2">
    <location>
        <begin position="458"/>
        <end position="493"/>
    </location>
</feature>
<dbReference type="SMART" id="SM00993">
    <property type="entry name" value="YL1_C"/>
    <property type="match status" value="1"/>
</dbReference>
<feature type="compositionally biased region" description="Basic and acidic residues" evidence="2">
    <location>
        <begin position="314"/>
        <end position="330"/>
    </location>
</feature>
<dbReference type="Pfam" id="PF08265">
    <property type="entry name" value="YL1_C"/>
    <property type="match status" value="1"/>
</dbReference>
<dbReference type="PANTHER" id="PTHR13275">
    <property type="entry name" value="YL-1 PROTEIN TRANSCRIPTION FACTOR-LIKE 1"/>
    <property type="match status" value="1"/>
</dbReference>
<dbReference type="EMBL" id="QZAJ01000084">
    <property type="protein sequence ID" value="THW18491.1"/>
    <property type="molecule type" value="Genomic_DNA"/>
</dbReference>
<dbReference type="Pfam" id="PF05764">
    <property type="entry name" value="YL1"/>
    <property type="match status" value="1"/>
</dbReference>
<reference evidence="4 5" key="1">
    <citation type="submission" date="2018-10" db="EMBL/GenBank/DDBJ databases">
        <title>Fifty Aureobasidium pullulans genomes reveal a recombining polyextremotolerant generalist.</title>
        <authorList>
            <person name="Gostincar C."/>
            <person name="Turk M."/>
            <person name="Zajc J."/>
            <person name="Gunde-Cimerman N."/>
        </authorList>
    </citation>
    <scope>NUCLEOTIDE SEQUENCE [LARGE SCALE GENOMIC DNA]</scope>
    <source>
        <strain evidence="4 5">EXF-11318</strain>
    </source>
</reference>